<dbReference type="GO" id="GO:0000123">
    <property type="term" value="C:histone acetyltransferase complex"/>
    <property type="evidence" value="ECO:0007669"/>
    <property type="project" value="TreeGrafter"/>
</dbReference>
<dbReference type="SUPFAM" id="SSF47040">
    <property type="entry name" value="Kix domain of CBP (creb binding protein)"/>
    <property type="match status" value="1"/>
</dbReference>
<dbReference type="PANTHER" id="PTHR13808:SF1">
    <property type="entry name" value="HISTONE ACETYLTRANSFERASE"/>
    <property type="match status" value="1"/>
</dbReference>
<feature type="region of interest" description="Disordered" evidence="9">
    <location>
        <begin position="1"/>
        <end position="22"/>
    </location>
</feature>
<name>A0A914NZ30_9BILA</name>
<proteinExistence type="predicted"/>
<dbReference type="InterPro" id="IPR013178">
    <property type="entry name" value="Histone_AcTrfase_Rtt109/CBP"/>
</dbReference>
<evidence type="ECO:0000313" key="12">
    <source>
        <dbReference type="WBParaSite" id="PDA_v2.g10688.t1"/>
    </source>
</evidence>
<evidence type="ECO:0000259" key="10">
    <source>
        <dbReference type="PROSITE" id="PS50952"/>
    </source>
</evidence>
<accession>A0A914NZ30</accession>
<keyword evidence="7" id="KW-0539">Nucleus</keyword>
<organism evidence="11 12">
    <name type="scientific">Panagrolaimus davidi</name>
    <dbReference type="NCBI Taxonomy" id="227884"/>
    <lineage>
        <taxon>Eukaryota</taxon>
        <taxon>Metazoa</taxon>
        <taxon>Ecdysozoa</taxon>
        <taxon>Nematoda</taxon>
        <taxon>Chromadorea</taxon>
        <taxon>Rhabditida</taxon>
        <taxon>Tylenchina</taxon>
        <taxon>Panagrolaimomorpha</taxon>
        <taxon>Panagrolaimoidea</taxon>
        <taxon>Panagrolaimidae</taxon>
        <taxon>Panagrolaimus</taxon>
    </lineage>
</organism>
<keyword evidence="5" id="KW-0805">Transcription regulation</keyword>
<feature type="domain" description="KIX" evidence="10">
    <location>
        <begin position="16"/>
        <end position="95"/>
    </location>
</feature>
<evidence type="ECO:0000256" key="5">
    <source>
        <dbReference type="ARBA" id="ARBA00023015"/>
    </source>
</evidence>
<evidence type="ECO:0000256" key="8">
    <source>
        <dbReference type="ARBA" id="ARBA00048017"/>
    </source>
</evidence>
<keyword evidence="3" id="KW-0808">Transferase</keyword>
<evidence type="ECO:0000256" key="9">
    <source>
        <dbReference type="SAM" id="MobiDB-lite"/>
    </source>
</evidence>
<dbReference type="WBParaSite" id="PDA_v2.g10688.t1">
    <property type="protein sequence ID" value="PDA_v2.g10688.t1"/>
    <property type="gene ID" value="PDA_v2.g10688"/>
</dbReference>
<reference evidence="12" key="1">
    <citation type="submission" date="2022-11" db="UniProtKB">
        <authorList>
            <consortium name="WormBaseParasite"/>
        </authorList>
    </citation>
    <scope>IDENTIFICATION</scope>
</reference>
<dbReference type="Gene3D" id="1.10.246.20">
    <property type="entry name" value="Coactivator CBP, KIX domain"/>
    <property type="match status" value="1"/>
</dbReference>
<dbReference type="PANTHER" id="PTHR13808">
    <property type="entry name" value="CBP/P300-RELATED"/>
    <property type="match status" value="1"/>
</dbReference>
<comment type="subcellular location">
    <subcellularLocation>
        <location evidence="1">Nucleus</location>
    </subcellularLocation>
</comment>
<dbReference type="EC" id="2.3.1.48" evidence="2"/>
<dbReference type="GO" id="GO:0031490">
    <property type="term" value="F:chromatin DNA binding"/>
    <property type="evidence" value="ECO:0007669"/>
    <property type="project" value="TreeGrafter"/>
</dbReference>
<protein>
    <recommendedName>
        <fullName evidence="2">histone acetyltransferase</fullName>
        <ecNumber evidence="2">2.3.1.48</ecNumber>
    </recommendedName>
</protein>
<evidence type="ECO:0000256" key="6">
    <source>
        <dbReference type="ARBA" id="ARBA00023163"/>
    </source>
</evidence>
<dbReference type="InterPro" id="IPR003101">
    <property type="entry name" value="KIX_dom"/>
</dbReference>
<dbReference type="Pfam" id="PF02172">
    <property type="entry name" value="KIX"/>
    <property type="match status" value="1"/>
</dbReference>
<dbReference type="GO" id="GO:0045944">
    <property type="term" value="P:positive regulation of transcription by RNA polymerase II"/>
    <property type="evidence" value="ECO:0007669"/>
    <property type="project" value="TreeGrafter"/>
</dbReference>
<dbReference type="GO" id="GO:0005667">
    <property type="term" value="C:transcription regulator complex"/>
    <property type="evidence" value="ECO:0007669"/>
    <property type="project" value="TreeGrafter"/>
</dbReference>
<keyword evidence="11" id="KW-1185">Reference proteome</keyword>
<dbReference type="PROSITE" id="PS50952">
    <property type="entry name" value="KIX"/>
    <property type="match status" value="1"/>
</dbReference>
<evidence type="ECO:0000256" key="2">
    <source>
        <dbReference type="ARBA" id="ARBA00013184"/>
    </source>
</evidence>
<evidence type="ECO:0000256" key="4">
    <source>
        <dbReference type="ARBA" id="ARBA00022853"/>
    </source>
</evidence>
<evidence type="ECO:0000313" key="11">
    <source>
        <dbReference type="Proteomes" id="UP000887578"/>
    </source>
</evidence>
<dbReference type="InterPro" id="IPR036529">
    <property type="entry name" value="KIX_dom_sf"/>
</dbReference>
<dbReference type="GO" id="GO:0005634">
    <property type="term" value="C:nucleus"/>
    <property type="evidence" value="ECO:0007669"/>
    <property type="project" value="UniProtKB-SubCell"/>
</dbReference>
<dbReference type="GO" id="GO:0003713">
    <property type="term" value="F:transcription coactivator activity"/>
    <property type="evidence" value="ECO:0007669"/>
    <property type="project" value="TreeGrafter"/>
</dbReference>
<sequence length="108" mass="12760">MTFDIFDSLPPPDPPALSKPWHQSFNKDLRNHLVGSLVKEIFPAIDSAALQDQRIKDLISYARKVEKEMFETANDRGEYYHLLAEKIYQIQTMLEEKRNQRLEQRQRA</sequence>
<evidence type="ECO:0000256" key="3">
    <source>
        <dbReference type="ARBA" id="ARBA00022679"/>
    </source>
</evidence>
<dbReference type="Proteomes" id="UP000887578">
    <property type="component" value="Unplaced"/>
</dbReference>
<dbReference type="AlphaFoldDB" id="A0A914NZ30"/>
<dbReference type="GO" id="GO:0004402">
    <property type="term" value="F:histone acetyltransferase activity"/>
    <property type="evidence" value="ECO:0007669"/>
    <property type="project" value="InterPro"/>
</dbReference>
<keyword evidence="4" id="KW-0156">Chromatin regulator</keyword>
<evidence type="ECO:0000256" key="7">
    <source>
        <dbReference type="ARBA" id="ARBA00023242"/>
    </source>
</evidence>
<comment type="catalytic activity">
    <reaction evidence="8">
        <text>L-lysyl-[protein] + acetyl-CoA = N(6)-acetyl-L-lysyl-[protein] + CoA + H(+)</text>
        <dbReference type="Rhea" id="RHEA:45948"/>
        <dbReference type="Rhea" id="RHEA-COMP:9752"/>
        <dbReference type="Rhea" id="RHEA-COMP:10731"/>
        <dbReference type="ChEBI" id="CHEBI:15378"/>
        <dbReference type="ChEBI" id="CHEBI:29969"/>
        <dbReference type="ChEBI" id="CHEBI:57287"/>
        <dbReference type="ChEBI" id="CHEBI:57288"/>
        <dbReference type="ChEBI" id="CHEBI:61930"/>
        <dbReference type="EC" id="2.3.1.48"/>
    </reaction>
</comment>
<evidence type="ECO:0000256" key="1">
    <source>
        <dbReference type="ARBA" id="ARBA00004123"/>
    </source>
</evidence>
<keyword evidence="6" id="KW-0804">Transcription</keyword>